<gene>
    <name evidence="1" type="ORF">BN2475_720062</name>
</gene>
<proteinExistence type="predicted"/>
<dbReference type="STRING" id="1247936.BN2475_720062"/>
<dbReference type="AlphaFoldDB" id="A0A1N7SJ62"/>
<accession>A0A1N7SJ62</accession>
<reference evidence="1 2" key="1">
    <citation type="submission" date="2016-12" db="EMBL/GenBank/DDBJ databases">
        <authorList>
            <person name="Song W.-J."/>
            <person name="Kurnit D.M."/>
        </authorList>
    </citation>
    <scope>NUCLEOTIDE SEQUENCE [LARGE SCALE GENOMIC DNA]</scope>
    <source>
        <strain evidence="1 2">STM7296</strain>
    </source>
</reference>
<name>A0A1N7SJ62_9BURK</name>
<evidence type="ECO:0000313" key="2">
    <source>
        <dbReference type="Proteomes" id="UP000187012"/>
    </source>
</evidence>
<dbReference type="Proteomes" id="UP000187012">
    <property type="component" value="Unassembled WGS sequence"/>
</dbReference>
<evidence type="ECO:0000313" key="1">
    <source>
        <dbReference type="EMBL" id="SIT47350.1"/>
    </source>
</evidence>
<keyword evidence="2" id="KW-1185">Reference proteome</keyword>
<dbReference type="EMBL" id="CYGX02000072">
    <property type="protein sequence ID" value="SIT47350.1"/>
    <property type="molecule type" value="Genomic_DNA"/>
</dbReference>
<sequence>MAGGNGAHALNAAADAMIAASHPAALLRPTARIDESVDMVPSVTDLPGKIALAQVADGTRASPGLLTRNWLRRAVCYVPRTGGRSCEHGASAGRAHG</sequence>
<protein>
    <submittedName>
        <fullName evidence="1">Uncharacterized protein</fullName>
    </submittedName>
</protein>
<organism evidence="1 2">
    <name type="scientific">Paraburkholderia ribeironis</name>
    <dbReference type="NCBI Taxonomy" id="1247936"/>
    <lineage>
        <taxon>Bacteria</taxon>
        <taxon>Pseudomonadati</taxon>
        <taxon>Pseudomonadota</taxon>
        <taxon>Betaproteobacteria</taxon>
        <taxon>Burkholderiales</taxon>
        <taxon>Burkholderiaceae</taxon>
        <taxon>Paraburkholderia</taxon>
    </lineage>
</organism>